<dbReference type="PANTHER" id="PTHR13902">
    <property type="entry name" value="SERINE/THREONINE-PROTEIN KINASE WNK WITH NO LYSINE -RELATED"/>
    <property type="match status" value="1"/>
</dbReference>
<comment type="caution">
    <text evidence="3">The sequence shown here is derived from an EMBL/GenBank/DDBJ whole genome shotgun (WGS) entry which is preliminary data.</text>
</comment>
<protein>
    <submittedName>
        <fullName evidence="3">Serine/threonine protein kinase</fullName>
        <ecNumber evidence="3">2.7.11.1</ecNumber>
    </submittedName>
</protein>
<feature type="domain" description="Protein kinase" evidence="2">
    <location>
        <begin position="27"/>
        <end position="283"/>
    </location>
</feature>
<dbReference type="SUPFAM" id="SSF56112">
    <property type="entry name" value="Protein kinase-like (PK-like)"/>
    <property type="match status" value="1"/>
</dbReference>
<feature type="compositionally biased region" description="Polar residues" evidence="1">
    <location>
        <begin position="378"/>
        <end position="404"/>
    </location>
</feature>
<sequence>MSVSSSDIDSNLTEAEPIRDPTHRYVQESSTLFYRSTYKRLYRAYDIKTGLEVAWSETLLWDCTDSDFDEIDQSLSILTTVRHPSLVTYMSHWLEREKSMLVVIREYMYGVTLKSFVETRGIPRLPIALRWAKQILSCFSSLHALSPPICYRALQSDNVYIRTSVGSVKLSTLRSDKVTKHIPPSARAISPNYAAPEYYHSDCTVKSDIFSFGMFLLFLLTGKESYHDVDEPSQIEELVRQGQLPSILNTVSVPELHGIISQCLSVDPDARPTAIGLLAQPIFSLASPSMETQDDSQPPPTIFPTTLQMNHTSPPRRDEETGSNTRHYVFEKPEKPSHSNPHNLRQSAADLTKLYVMLSDDTFMNFVDGLKKHHLAAQTQQNEINSDSESQTLHGTTQNDVSRQIHNHHKSLSNPPPSSSESQDFSHPPRHAPHDASADQPDISPYLAQLHTLFRSYQRLRHIDLGDTTSYDISTAPPRLVKCVDKLEKLLSLDLSTFLVSLWKNKTFMQNLHTANDLALVNPRQPHQHRHRTYRPPQAVSSTTPMPSRENESPKGDNELKWLLGVLKDKIDPQALTTAIHETIVQLDKHRTPPAMSVLVPSPKPKQKRIESEEPFANSSRLPQPAHSSSHARYNTSPGPPLLLSNTHALVHDREDRFRSPLRQKHNISEETPSPSIPFPSPSPVSLQGTPSIRPALNMLNSTEKNIRQSMLNLYDAYLDMFTPFLTDTANAEWYNGIVQDAVRRVEEVVRETNEKITAGLMKGREEDNG</sequence>
<dbReference type="InterPro" id="IPR000719">
    <property type="entry name" value="Prot_kinase_dom"/>
</dbReference>
<dbReference type="EC" id="2.7.11.1" evidence="3"/>
<reference evidence="3 4" key="1">
    <citation type="journal article" date="2022" name="bioRxiv">
        <title>Genomics of Preaxostyla Flagellates Illuminates Evolutionary Transitions and the Path Towards Mitochondrial Loss.</title>
        <authorList>
            <person name="Novak L.V.F."/>
            <person name="Treitli S.C."/>
            <person name="Pyrih J."/>
            <person name="Halakuc P."/>
            <person name="Pipaliya S.V."/>
            <person name="Vacek V."/>
            <person name="Brzon O."/>
            <person name="Soukal P."/>
            <person name="Eme L."/>
            <person name="Dacks J.B."/>
            <person name="Karnkowska A."/>
            <person name="Elias M."/>
            <person name="Hampl V."/>
        </authorList>
    </citation>
    <scope>NUCLEOTIDE SEQUENCE [LARGE SCALE GENOMIC DNA]</scope>
    <source>
        <strain evidence="3">NAU3</strain>
        <tissue evidence="3">Gut</tissue>
    </source>
</reference>
<feature type="compositionally biased region" description="Polar residues" evidence="1">
    <location>
        <begin position="617"/>
        <end position="637"/>
    </location>
</feature>
<dbReference type="PROSITE" id="PS50011">
    <property type="entry name" value="PROTEIN_KINASE_DOM"/>
    <property type="match status" value="1"/>
</dbReference>
<dbReference type="InterPro" id="IPR050588">
    <property type="entry name" value="WNK_Ser-Thr_kinase"/>
</dbReference>
<dbReference type="Gene3D" id="1.10.510.10">
    <property type="entry name" value="Transferase(Phosphotransferase) domain 1"/>
    <property type="match status" value="1"/>
</dbReference>
<dbReference type="InterPro" id="IPR011009">
    <property type="entry name" value="Kinase-like_dom_sf"/>
</dbReference>
<name>A0ABQ9Y6L8_9EUKA</name>
<feature type="region of interest" description="Disordered" evidence="1">
    <location>
        <begin position="524"/>
        <end position="557"/>
    </location>
</feature>
<dbReference type="EMBL" id="JARBJD010000030">
    <property type="protein sequence ID" value="KAK2959413.1"/>
    <property type="molecule type" value="Genomic_DNA"/>
</dbReference>
<evidence type="ECO:0000313" key="3">
    <source>
        <dbReference type="EMBL" id="KAK2959413.1"/>
    </source>
</evidence>
<evidence type="ECO:0000313" key="4">
    <source>
        <dbReference type="Proteomes" id="UP001281761"/>
    </source>
</evidence>
<keyword evidence="3" id="KW-0418">Kinase</keyword>
<keyword evidence="4" id="KW-1185">Reference proteome</keyword>
<keyword evidence="3" id="KW-0808">Transferase</keyword>
<dbReference type="GO" id="GO:0004674">
    <property type="term" value="F:protein serine/threonine kinase activity"/>
    <property type="evidence" value="ECO:0007669"/>
    <property type="project" value="UniProtKB-KW"/>
</dbReference>
<feature type="region of interest" description="Disordered" evidence="1">
    <location>
        <begin position="288"/>
        <end position="323"/>
    </location>
</feature>
<evidence type="ECO:0000259" key="2">
    <source>
        <dbReference type="PROSITE" id="PS50011"/>
    </source>
</evidence>
<organism evidence="3 4">
    <name type="scientific">Blattamonas nauphoetae</name>
    <dbReference type="NCBI Taxonomy" id="2049346"/>
    <lineage>
        <taxon>Eukaryota</taxon>
        <taxon>Metamonada</taxon>
        <taxon>Preaxostyla</taxon>
        <taxon>Oxymonadida</taxon>
        <taxon>Blattamonas</taxon>
    </lineage>
</organism>
<feature type="region of interest" description="Disordered" evidence="1">
    <location>
        <begin position="658"/>
        <end position="690"/>
    </location>
</feature>
<keyword evidence="3" id="KW-0723">Serine/threonine-protein kinase</keyword>
<dbReference type="Pfam" id="PF00069">
    <property type="entry name" value="Pkinase"/>
    <property type="match status" value="1"/>
</dbReference>
<feature type="region of interest" description="Disordered" evidence="1">
    <location>
        <begin position="378"/>
        <end position="442"/>
    </location>
</feature>
<dbReference type="Gene3D" id="3.30.200.20">
    <property type="entry name" value="Phosphorylase Kinase, domain 1"/>
    <property type="match status" value="1"/>
</dbReference>
<proteinExistence type="predicted"/>
<feature type="region of interest" description="Disordered" evidence="1">
    <location>
        <begin position="594"/>
        <end position="641"/>
    </location>
</feature>
<evidence type="ECO:0000256" key="1">
    <source>
        <dbReference type="SAM" id="MobiDB-lite"/>
    </source>
</evidence>
<dbReference type="Proteomes" id="UP001281761">
    <property type="component" value="Unassembled WGS sequence"/>
</dbReference>
<gene>
    <name evidence="3" type="ORF">BLNAU_5722</name>
</gene>
<accession>A0ABQ9Y6L8</accession>
<feature type="compositionally biased region" description="Polar residues" evidence="1">
    <location>
        <begin position="303"/>
        <end position="313"/>
    </location>
</feature>